<feature type="transmembrane region" description="Helical" evidence="1">
    <location>
        <begin position="71"/>
        <end position="95"/>
    </location>
</feature>
<gene>
    <name evidence="2" type="ORF">A2154_03035</name>
</gene>
<feature type="transmembrane region" description="Helical" evidence="1">
    <location>
        <begin position="169"/>
        <end position="202"/>
    </location>
</feature>
<dbReference type="AlphaFoldDB" id="A0A1F5ZB70"/>
<feature type="transmembrane region" description="Helical" evidence="1">
    <location>
        <begin position="12"/>
        <end position="33"/>
    </location>
</feature>
<accession>A0A1F5ZB70</accession>
<dbReference type="EMBL" id="MFJC01000018">
    <property type="protein sequence ID" value="OGG09605.1"/>
    <property type="molecule type" value="Genomic_DNA"/>
</dbReference>
<feature type="transmembrane region" description="Helical" evidence="1">
    <location>
        <begin position="138"/>
        <end position="157"/>
    </location>
</feature>
<comment type="caution">
    <text evidence="2">The sequence shown here is derived from an EMBL/GenBank/DDBJ whole genome shotgun (WGS) entry which is preliminary data.</text>
</comment>
<evidence type="ECO:0008006" key="4">
    <source>
        <dbReference type="Google" id="ProtNLM"/>
    </source>
</evidence>
<keyword evidence="1" id="KW-0472">Membrane</keyword>
<evidence type="ECO:0000313" key="3">
    <source>
        <dbReference type="Proteomes" id="UP000176854"/>
    </source>
</evidence>
<keyword evidence="1" id="KW-1133">Transmembrane helix</keyword>
<dbReference type="Proteomes" id="UP000176854">
    <property type="component" value="Unassembled WGS sequence"/>
</dbReference>
<organism evidence="2 3">
    <name type="scientific">Candidatus Gottesmanbacteria bacterium RBG_16_43_7</name>
    <dbReference type="NCBI Taxonomy" id="1798373"/>
    <lineage>
        <taxon>Bacteria</taxon>
        <taxon>Candidatus Gottesmaniibacteriota</taxon>
    </lineage>
</organism>
<protein>
    <recommendedName>
        <fullName evidence="4">Glycosyltransferase RgtA/B/C/D-like domain-containing protein</fullName>
    </recommendedName>
</protein>
<evidence type="ECO:0000256" key="1">
    <source>
        <dbReference type="SAM" id="Phobius"/>
    </source>
</evidence>
<keyword evidence="1" id="KW-0812">Transmembrane</keyword>
<reference evidence="2 3" key="1">
    <citation type="journal article" date="2016" name="Nat. Commun.">
        <title>Thousands of microbial genomes shed light on interconnected biogeochemical processes in an aquifer system.</title>
        <authorList>
            <person name="Anantharaman K."/>
            <person name="Brown C.T."/>
            <person name="Hug L.A."/>
            <person name="Sharon I."/>
            <person name="Castelle C.J."/>
            <person name="Probst A.J."/>
            <person name="Thomas B.C."/>
            <person name="Singh A."/>
            <person name="Wilkins M.J."/>
            <person name="Karaoz U."/>
            <person name="Brodie E.L."/>
            <person name="Williams K.H."/>
            <person name="Hubbard S.S."/>
            <person name="Banfield J.F."/>
        </authorList>
    </citation>
    <scope>NUCLEOTIDE SEQUENCE [LARGE SCALE GENOMIC DNA]</scope>
</reference>
<evidence type="ECO:0000313" key="2">
    <source>
        <dbReference type="EMBL" id="OGG09605.1"/>
    </source>
</evidence>
<proteinExistence type="predicted"/>
<feature type="transmembrane region" description="Helical" evidence="1">
    <location>
        <begin position="107"/>
        <end position="132"/>
    </location>
</feature>
<sequence length="212" mass="24023">MKFPPEFNRICLALIIILLILWFIHLCYFTPLVPFAPPGDYQRDAAIIYNILKGNLGRDPTYLKEVAFYPYLYHLYMAGIHIITGIPVQTLLVSYPYLVSVPTLTMILLGSYWLFSSTMVILVITVAALLSFPWLRDAFAQATHSIILSFGIFTLTLSIYFKATTVRRFWLYILTGIAVALTIQTHLVAGMTISAVIFFQISYWSVKTGGSF</sequence>
<name>A0A1F5ZB70_9BACT</name>